<evidence type="ECO:0000256" key="12">
    <source>
        <dbReference type="ARBA" id="ARBA00023268"/>
    </source>
</evidence>
<evidence type="ECO:0000259" key="17">
    <source>
        <dbReference type="PROSITE" id="PS51068"/>
    </source>
</evidence>
<dbReference type="InterPro" id="IPR015886">
    <property type="entry name" value="H2TH_FPG"/>
</dbReference>
<dbReference type="SUPFAM" id="SSF46946">
    <property type="entry name" value="S13-like H2TH domain"/>
    <property type="match status" value="1"/>
</dbReference>
<comment type="similarity">
    <text evidence="2 15">Belongs to the FPG family.</text>
</comment>
<dbReference type="InterPro" id="IPR035937">
    <property type="entry name" value="FPG_N"/>
</dbReference>
<dbReference type="EC" id="3.2.2.23" evidence="15"/>
<dbReference type="GO" id="GO:0003690">
    <property type="term" value="F:double-stranded DNA binding"/>
    <property type="evidence" value="ECO:0007669"/>
    <property type="project" value="UniProtKB-ARBA"/>
</dbReference>
<dbReference type="EMBL" id="SLUN01000009">
    <property type="protein sequence ID" value="TCL70816.1"/>
    <property type="molecule type" value="Genomic_DNA"/>
</dbReference>
<dbReference type="SMART" id="SM01232">
    <property type="entry name" value="H2TH"/>
    <property type="match status" value="1"/>
</dbReference>
<dbReference type="InterPro" id="IPR012319">
    <property type="entry name" value="FPG_cat"/>
</dbReference>
<dbReference type="SMART" id="SM00898">
    <property type="entry name" value="Fapy_DNA_glyco"/>
    <property type="match status" value="1"/>
</dbReference>
<protein>
    <recommendedName>
        <fullName evidence="15">Formamidopyrimidine-DNA glycosylase</fullName>
        <shortName evidence="15">Fapy-DNA glycosylase</shortName>
        <ecNumber evidence="15">3.2.2.23</ecNumber>
    </recommendedName>
    <alternativeName>
        <fullName evidence="15">DNA-(apurinic or apyrimidinic site) lyase MutM</fullName>
        <shortName evidence="15">AP lyase MutM</shortName>
        <ecNumber evidence="15">4.2.99.18</ecNumber>
    </alternativeName>
</protein>
<evidence type="ECO:0000256" key="4">
    <source>
        <dbReference type="ARBA" id="ARBA00022723"/>
    </source>
</evidence>
<dbReference type="Pfam" id="PF01149">
    <property type="entry name" value="Fapy_DNA_glyco"/>
    <property type="match status" value="1"/>
</dbReference>
<dbReference type="EC" id="4.2.99.18" evidence="15"/>
<evidence type="ECO:0000256" key="5">
    <source>
        <dbReference type="ARBA" id="ARBA00022763"/>
    </source>
</evidence>
<dbReference type="Gene3D" id="3.20.190.10">
    <property type="entry name" value="MutM-like, N-terminal"/>
    <property type="match status" value="1"/>
</dbReference>
<dbReference type="Pfam" id="PF06827">
    <property type="entry name" value="zf-FPG_IleRS"/>
    <property type="match status" value="1"/>
</dbReference>
<keyword evidence="4 15" id="KW-0479">Metal-binding</keyword>
<feature type="active site" description="Proton donor; for delta-elimination activity" evidence="15">
    <location>
        <position position="262"/>
    </location>
</feature>
<evidence type="ECO:0000256" key="11">
    <source>
        <dbReference type="ARBA" id="ARBA00023239"/>
    </source>
</evidence>
<evidence type="ECO:0000256" key="10">
    <source>
        <dbReference type="ARBA" id="ARBA00023204"/>
    </source>
</evidence>
<dbReference type="RefSeq" id="WP_132014088.1">
    <property type="nucleotide sequence ID" value="NZ_SLUN01000009.1"/>
</dbReference>
<feature type="domain" description="FPG-type" evidence="16">
    <location>
        <begin position="238"/>
        <end position="272"/>
    </location>
</feature>
<dbReference type="SUPFAM" id="SSF81624">
    <property type="entry name" value="N-terminal domain of MutM-like DNA repair proteins"/>
    <property type="match status" value="1"/>
</dbReference>
<evidence type="ECO:0000256" key="8">
    <source>
        <dbReference type="ARBA" id="ARBA00022833"/>
    </source>
</evidence>
<dbReference type="Proteomes" id="UP000295008">
    <property type="component" value="Unassembled WGS sequence"/>
</dbReference>
<keyword evidence="12 15" id="KW-0511">Multifunctional enzyme</keyword>
<keyword evidence="6 15" id="KW-0863">Zinc-finger</keyword>
<dbReference type="InterPro" id="IPR020629">
    <property type="entry name" value="FPG_Glyclase"/>
</dbReference>
<feature type="active site" description="Proton donor; for beta-elimination activity" evidence="15">
    <location>
        <position position="59"/>
    </location>
</feature>
<dbReference type="InterPro" id="IPR000214">
    <property type="entry name" value="Znf_DNA_glyclase/AP_lyase"/>
</dbReference>
<keyword evidence="13 15" id="KW-0326">Glycosidase</keyword>
<evidence type="ECO:0000313" key="19">
    <source>
        <dbReference type="Proteomes" id="UP000295008"/>
    </source>
</evidence>
<evidence type="ECO:0000256" key="2">
    <source>
        <dbReference type="ARBA" id="ARBA00009409"/>
    </source>
</evidence>
<evidence type="ECO:0000256" key="1">
    <source>
        <dbReference type="ARBA" id="ARBA00001668"/>
    </source>
</evidence>
<dbReference type="PANTHER" id="PTHR22993:SF9">
    <property type="entry name" value="FORMAMIDOPYRIMIDINE-DNA GLYCOSYLASE"/>
    <property type="match status" value="1"/>
</dbReference>
<dbReference type="SUPFAM" id="SSF57716">
    <property type="entry name" value="Glucocorticoid receptor-like (DNA-binding domain)"/>
    <property type="match status" value="1"/>
</dbReference>
<accession>A0A4R1RW61</accession>
<dbReference type="AlphaFoldDB" id="A0A4R1RW61"/>
<dbReference type="NCBIfam" id="TIGR00577">
    <property type="entry name" value="fpg"/>
    <property type="match status" value="1"/>
</dbReference>
<feature type="binding site" evidence="15">
    <location>
        <position position="112"/>
    </location>
    <ligand>
        <name>DNA</name>
        <dbReference type="ChEBI" id="CHEBI:16991"/>
    </ligand>
</feature>
<dbReference type="GO" id="GO:0140078">
    <property type="term" value="F:class I DNA-(apurinic or apyrimidinic site) endonuclease activity"/>
    <property type="evidence" value="ECO:0007669"/>
    <property type="project" value="UniProtKB-EC"/>
</dbReference>
<dbReference type="InterPro" id="IPR010663">
    <property type="entry name" value="Znf_FPG/IleRS"/>
</dbReference>
<dbReference type="GO" id="GO:0034039">
    <property type="term" value="F:8-oxo-7,8-dihydroguanine DNA N-glycosylase activity"/>
    <property type="evidence" value="ECO:0007669"/>
    <property type="project" value="TreeGrafter"/>
</dbReference>
<dbReference type="Gene3D" id="1.10.8.50">
    <property type="match status" value="1"/>
</dbReference>
<evidence type="ECO:0000259" key="16">
    <source>
        <dbReference type="PROSITE" id="PS51066"/>
    </source>
</evidence>
<comment type="caution">
    <text evidence="15">Lacks conserved residue(s) required for the propagation of feature annotation.</text>
</comment>
<comment type="function">
    <text evidence="15">Involved in base excision repair of DNA damaged by oxidation or by mutagenic agents. Acts as DNA glycosylase that recognizes and removes damaged bases. Has a preference for oxidized purines, such as 7,8-dihydro-8-oxoguanine (8-oxoG). Has AP (apurinic/apyrimidinic) lyase activity and introduces nicks in the DNA strand. Cleaves the DNA backbone by beta-delta elimination to generate a single-strand break at the site of the removed base with both 3'- and 5'-phosphates.</text>
</comment>
<dbReference type="PROSITE" id="PS51066">
    <property type="entry name" value="ZF_FPG_2"/>
    <property type="match status" value="1"/>
</dbReference>
<evidence type="ECO:0000256" key="13">
    <source>
        <dbReference type="ARBA" id="ARBA00023295"/>
    </source>
</evidence>
<dbReference type="NCBIfam" id="NF002211">
    <property type="entry name" value="PRK01103.1"/>
    <property type="match status" value="1"/>
</dbReference>
<keyword evidence="5 15" id="KW-0227">DNA damage</keyword>
<dbReference type="HAMAP" id="MF_00103">
    <property type="entry name" value="Fapy_DNA_glycosyl"/>
    <property type="match status" value="1"/>
</dbReference>
<dbReference type="PANTHER" id="PTHR22993">
    <property type="entry name" value="FORMAMIDOPYRIMIDINE-DNA GLYCOSYLASE"/>
    <property type="match status" value="1"/>
</dbReference>
<comment type="catalytic activity">
    <reaction evidence="1 15">
        <text>Hydrolysis of DNA containing ring-opened 7-methylguanine residues, releasing 2,6-diamino-4-hydroxy-5-(N-methyl)formamidopyrimidine.</text>
        <dbReference type="EC" id="3.2.2.23"/>
    </reaction>
</comment>
<comment type="subunit">
    <text evidence="3 15">Monomer.</text>
</comment>
<keyword evidence="19" id="KW-1185">Reference proteome</keyword>
<dbReference type="CDD" id="cd08966">
    <property type="entry name" value="EcFpg-like_N"/>
    <property type="match status" value="1"/>
</dbReference>
<dbReference type="PROSITE" id="PS51068">
    <property type="entry name" value="FPG_CAT"/>
    <property type="match status" value="1"/>
</dbReference>
<feature type="domain" description="Formamidopyrimidine-DNA glycosylase catalytic" evidence="17">
    <location>
        <begin position="2"/>
        <end position="115"/>
    </location>
</feature>
<evidence type="ECO:0000256" key="14">
    <source>
        <dbReference type="ARBA" id="ARBA00044632"/>
    </source>
</evidence>
<dbReference type="InterPro" id="IPR010979">
    <property type="entry name" value="Ribosomal_uS13-like_H2TH"/>
</dbReference>
<keyword evidence="7 15" id="KW-0378">Hydrolase</keyword>
<dbReference type="Pfam" id="PF06831">
    <property type="entry name" value="H2TH"/>
    <property type="match status" value="1"/>
</dbReference>
<dbReference type="GO" id="GO:0008270">
    <property type="term" value="F:zinc ion binding"/>
    <property type="evidence" value="ECO:0007669"/>
    <property type="project" value="UniProtKB-UniRule"/>
</dbReference>
<keyword evidence="10 15" id="KW-0234">DNA repair</keyword>
<organism evidence="18 19">
    <name type="scientific">Hydrogenispora ethanolica</name>
    <dbReference type="NCBI Taxonomy" id="1082276"/>
    <lineage>
        <taxon>Bacteria</taxon>
        <taxon>Bacillati</taxon>
        <taxon>Bacillota</taxon>
        <taxon>Hydrogenispora</taxon>
    </lineage>
</organism>
<keyword evidence="8 15" id="KW-0862">Zinc</keyword>
<dbReference type="GO" id="GO:0006284">
    <property type="term" value="P:base-excision repair"/>
    <property type="evidence" value="ECO:0007669"/>
    <property type="project" value="InterPro"/>
</dbReference>
<comment type="catalytic activity">
    <reaction evidence="14 15">
        <text>2'-deoxyribonucleotide-(2'-deoxyribose 5'-phosphate)-2'-deoxyribonucleotide-DNA = a 3'-end 2'-deoxyribonucleotide-(2,3-dehydro-2,3-deoxyribose 5'-phosphate)-DNA + a 5'-end 5'-phospho-2'-deoxyribonucleoside-DNA + H(+)</text>
        <dbReference type="Rhea" id="RHEA:66592"/>
        <dbReference type="Rhea" id="RHEA-COMP:13180"/>
        <dbReference type="Rhea" id="RHEA-COMP:16897"/>
        <dbReference type="Rhea" id="RHEA-COMP:17067"/>
        <dbReference type="ChEBI" id="CHEBI:15378"/>
        <dbReference type="ChEBI" id="CHEBI:136412"/>
        <dbReference type="ChEBI" id="CHEBI:157695"/>
        <dbReference type="ChEBI" id="CHEBI:167181"/>
        <dbReference type="EC" id="4.2.99.18"/>
    </reaction>
</comment>
<evidence type="ECO:0000256" key="6">
    <source>
        <dbReference type="ARBA" id="ARBA00022771"/>
    </source>
</evidence>
<sequence length="272" mass="29871">MPELPEVESIRLTIAPKLTGRTILSGKVHHPKLVQNISTVEFLREIQGKEIVGLDRRGKYLLLRLAGEMTLSIHLRMTGQLTVAPGGEPPADATYLQLVLDNGTELRFRDQRKFGRVALFPSAAIPANLARLGPEPLDDSFTVAVFEKQLARRKLAVKKALLDQSIIAGVGNIYADEALFVAGIHPARSLDTLTEAELVKLHGAIRQVLAEGIEYRGTTKRDYRDGEGNPGGYQDRLRVYGRKGQPCPICQAPIAKMIFGGRGTHFCPLCQS</sequence>
<evidence type="ECO:0000256" key="7">
    <source>
        <dbReference type="ARBA" id="ARBA00022801"/>
    </source>
</evidence>
<evidence type="ECO:0000256" key="3">
    <source>
        <dbReference type="ARBA" id="ARBA00011245"/>
    </source>
</evidence>
<dbReference type="GO" id="GO:0003684">
    <property type="term" value="F:damaged DNA binding"/>
    <property type="evidence" value="ECO:0007669"/>
    <property type="project" value="InterPro"/>
</dbReference>
<evidence type="ECO:0000313" key="18">
    <source>
        <dbReference type="EMBL" id="TCL70816.1"/>
    </source>
</evidence>
<feature type="active site" description="Schiff-base intermediate with DNA" evidence="15">
    <location>
        <position position="2"/>
    </location>
</feature>
<evidence type="ECO:0000256" key="15">
    <source>
        <dbReference type="HAMAP-Rule" id="MF_00103"/>
    </source>
</evidence>
<keyword evidence="11 15" id="KW-0456">Lyase</keyword>
<proteinExistence type="inferred from homology"/>
<name>A0A4R1RW61_HYDET</name>
<evidence type="ECO:0000256" key="9">
    <source>
        <dbReference type="ARBA" id="ARBA00023125"/>
    </source>
</evidence>
<gene>
    <name evidence="15" type="primary">mutM</name>
    <name evidence="15" type="synonym">fpg</name>
    <name evidence="18" type="ORF">EDC14_1009134</name>
</gene>
<reference evidence="18 19" key="1">
    <citation type="submission" date="2019-03" db="EMBL/GenBank/DDBJ databases">
        <title>Genomic Encyclopedia of Type Strains, Phase IV (KMG-IV): sequencing the most valuable type-strain genomes for metagenomic binning, comparative biology and taxonomic classification.</title>
        <authorList>
            <person name="Goeker M."/>
        </authorList>
    </citation>
    <scope>NUCLEOTIDE SEQUENCE [LARGE SCALE GENOMIC DNA]</scope>
    <source>
        <strain evidence="18 19">LX-B</strain>
    </source>
</reference>
<feature type="binding site" evidence="15">
    <location>
        <position position="153"/>
    </location>
    <ligand>
        <name>DNA</name>
        <dbReference type="ChEBI" id="CHEBI:16991"/>
    </ligand>
</feature>
<comment type="caution">
    <text evidence="18">The sequence shown here is derived from an EMBL/GenBank/DDBJ whole genome shotgun (WGS) entry which is preliminary data.</text>
</comment>
<comment type="cofactor">
    <cofactor evidence="15">
        <name>Zn(2+)</name>
        <dbReference type="ChEBI" id="CHEBI:29105"/>
    </cofactor>
    <text evidence="15">Binds 1 zinc ion per subunit.</text>
</comment>
<keyword evidence="9 15" id="KW-0238">DNA-binding</keyword>
<feature type="active site" description="Proton donor" evidence="15">
    <location>
        <position position="3"/>
    </location>
</feature>
<dbReference type="OrthoDB" id="9800855at2"/>
<dbReference type="FunFam" id="1.10.8.50:FF:000003">
    <property type="entry name" value="Formamidopyrimidine-DNA glycosylase"/>
    <property type="match status" value="1"/>
</dbReference>